<evidence type="ECO:0000313" key="1">
    <source>
        <dbReference type="EMBL" id="CUV16965.1"/>
    </source>
</evidence>
<sequence length="66" mass="7472">MHLFFFVLKEVRIEAGVHSEVELFAQVRDGPCVGYSPRVPQDDVASWWYWPGGLGDGLRESAVDLH</sequence>
<proteinExistence type="predicted"/>
<accession>A0A0S4U4L8</accession>
<gene>
    <name evidence="1" type="ORF">PSS4_v1_210006</name>
</gene>
<dbReference type="AlphaFoldDB" id="A0A0S4U4L8"/>
<protein>
    <submittedName>
        <fullName evidence="1">Uncharacterized protein</fullName>
    </submittedName>
</protein>
<name>A0A0S4U4L8_RALSL</name>
<organism evidence="1">
    <name type="scientific">Ralstonia solanacearum</name>
    <name type="common">Pseudomonas solanacearum</name>
    <dbReference type="NCBI Taxonomy" id="305"/>
    <lineage>
        <taxon>Bacteria</taxon>
        <taxon>Pseudomonadati</taxon>
        <taxon>Pseudomonadota</taxon>
        <taxon>Betaproteobacteria</taxon>
        <taxon>Burkholderiales</taxon>
        <taxon>Burkholderiaceae</taxon>
        <taxon>Ralstonia</taxon>
        <taxon>Ralstonia solanacearum species complex</taxon>
    </lineage>
</organism>
<dbReference type="EMBL" id="LN899821">
    <property type="protein sequence ID" value="CUV16965.1"/>
    <property type="molecule type" value="Genomic_DNA"/>
</dbReference>
<reference evidence="1" key="1">
    <citation type="submission" date="2015-10" db="EMBL/GenBank/DDBJ databases">
        <authorList>
            <person name="Gilbert D.G."/>
        </authorList>
    </citation>
    <scope>NUCLEOTIDE SEQUENCE</scope>
    <source>
        <strain evidence="1">Phyl III-seqv23</strain>
    </source>
</reference>